<evidence type="ECO:0000256" key="1">
    <source>
        <dbReference type="SAM" id="MobiDB-lite"/>
    </source>
</evidence>
<feature type="region of interest" description="Disordered" evidence="1">
    <location>
        <begin position="161"/>
        <end position="190"/>
    </location>
</feature>
<dbReference type="OrthoDB" id="114636at2759"/>
<reference evidence="2" key="1">
    <citation type="submission" date="2023-04" db="EMBL/GenBank/DDBJ databases">
        <title>Phytophthora lilii NBRC 32176.</title>
        <authorList>
            <person name="Ichikawa N."/>
            <person name="Sato H."/>
            <person name="Tonouchi N."/>
        </authorList>
    </citation>
    <scope>NUCLEOTIDE SEQUENCE</scope>
    <source>
        <strain evidence="2">NBRC 32176</strain>
    </source>
</reference>
<evidence type="ECO:0000313" key="2">
    <source>
        <dbReference type="EMBL" id="GMF14823.1"/>
    </source>
</evidence>
<keyword evidence="3" id="KW-1185">Reference proteome</keyword>
<dbReference type="AlphaFoldDB" id="A0A9W6TJK4"/>
<protein>
    <submittedName>
        <fullName evidence="2">Unnamed protein product</fullName>
    </submittedName>
</protein>
<dbReference type="EMBL" id="BSXW01000207">
    <property type="protein sequence ID" value="GMF14823.1"/>
    <property type="molecule type" value="Genomic_DNA"/>
</dbReference>
<evidence type="ECO:0000313" key="3">
    <source>
        <dbReference type="Proteomes" id="UP001165083"/>
    </source>
</evidence>
<comment type="caution">
    <text evidence="2">The sequence shown here is derived from an EMBL/GenBank/DDBJ whole genome shotgun (WGS) entry which is preliminary data.</text>
</comment>
<dbReference type="Proteomes" id="UP001165083">
    <property type="component" value="Unassembled WGS sequence"/>
</dbReference>
<sequence length="282" mass="31361">MDLPQQALDYLARAPPDEDVREVRDQLSAFTHKDLRAACSRLSLVVPRKQNKKGGYISVLVNYWRGELAPAESASPKPAPPKVKHTSANEDVHVVAKYVADFALDGEEKELREQLEDCKSRTLRSACVLLELRPNKKHYTKRDFVNLLVNYWKDRVAVSPKAKKLATPKPTGTPKAAQVPEPNATPRTGKVREVGKYEVSTAKRTRDVEDKAPKKKKPKVLERDGDLFEKEDVMASSLEKARVVKEWASAIEILSRVDGSAESISAIRALINGVVESAASEL</sequence>
<name>A0A9W6TJK4_9STRA</name>
<proteinExistence type="predicted"/>
<organism evidence="2 3">
    <name type="scientific">Phytophthora lilii</name>
    <dbReference type="NCBI Taxonomy" id="2077276"/>
    <lineage>
        <taxon>Eukaryota</taxon>
        <taxon>Sar</taxon>
        <taxon>Stramenopiles</taxon>
        <taxon>Oomycota</taxon>
        <taxon>Peronosporomycetes</taxon>
        <taxon>Peronosporales</taxon>
        <taxon>Peronosporaceae</taxon>
        <taxon>Phytophthora</taxon>
    </lineage>
</organism>
<gene>
    <name evidence="2" type="ORF">Plil01_000496200</name>
</gene>
<feature type="compositionally biased region" description="Low complexity" evidence="1">
    <location>
        <begin position="167"/>
        <end position="177"/>
    </location>
</feature>
<accession>A0A9W6TJK4</accession>